<keyword evidence="4" id="KW-1134">Transmembrane beta strand</keyword>
<evidence type="ECO:0000256" key="1">
    <source>
        <dbReference type="ARBA" id="ARBA00004571"/>
    </source>
</evidence>
<evidence type="ECO:0000256" key="6">
    <source>
        <dbReference type="ARBA" id="ARBA00022729"/>
    </source>
</evidence>
<evidence type="ECO:0000256" key="12">
    <source>
        <dbReference type="SAM" id="SignalP"/>
    </source>
</evidence>
<name>A0A4U9D1C7_RAOTE</name>
<evidence type="ECO:0000259" key="13">
    <source>
        <dbReference type="Pfam" id="PF11471"/>
    </source>
</evidence>
<feature type="chain" id="PRO_5020437608" description="LamB-type porin N-terminal domain-containing protein" evidence="12">
    <location>
        <begin position="21"/>
        <end position="177"/>
    </location>
</feature>
<reference evidence="14 15" key="1">
    <citation type="submission" date="2019-04" db="EMBL/GenBank/DDBJ databases">
        <authorList>
            <consortium name="Pathogen Informatics"/>
        </authorList>
    </citation>
    <scope>NUCLEOTIDE SEQUENCE [LARGE SCALE GENOMIC DNA]</scope>
    <source>
        <strain evidence="14 15">NCTC9185</strain>
    </source>
</reference>
<dbReference type="GO" id="GO:0009279">
    <property type="term" value="C:cell outer membrane"/>
    <property type="evidence" value="ECO:0007669"/>
    <property type="project" value="UniProtKB-SubCell"/>
</dbReference>
<dbReference type="GO" id="GO:0015288">
    <property type="term" value="F:porin activity"/>
    <property type="evidence" value="ECO:0007669"/>
    <property type="project" value="UniProtKB-KW"/>
</dbReference>
<evidence type="ECO:0000256" key="3">
    <source>
        <dbReference type="ARBA" id="ARBA00022448"/>
    </source>
</evidence>
<dbReference type="EMBL" id="CABDVU010000001">
    <property type="protein sequence ID" value="VTN11427.1"/>
    <property type="molecule type" value="Genomic_DNA"/>
</dbReference>
<feature type="signal peptide" evidence="12">
    <location>
        <begin position="1"/>
        <end position="20"/>
    </location>
</feature>
<dbReference type="InterPro" id="IPR021570">
    <property type="entry name" value="LamB-type_porin_N_dom"/>
</dbReference>
<evidence type="ECO:0000256" key="11">
    <source>
        <dbReference type="SAM" id="Coils"/>
    </source>
</evidence>
<keyword evidence="3" id="KW-0813">Transport</keyword>
<evidence type="ECO:0000256" key="4">
    <source>
        <dbReference type="ARBA" id="ARBA00022452"/>
    </source>
</evidence>
<gene>
    <name evidence="14" type="ORF">NCTC9185_03383</name>
</gene>
<organism evidence="14 15">
    <name type="scientific">Raoultella terrigena</name>
    <name type="common">Klebsiella terrigena</name>
    <dbReference type="NCBI Taxonomy" id="577"/>
    <lineage>
        <taxon>Bacteria</taxon>
        <taxon>Pseudomonadati</taxon>
        <taxon>Pseudomonadota</taxon>
        <taxon>Gammaproteobacteria</taxon>
        <taxon>Enterobacterales</taxon>
        <taxon>Enterobacteriaceae</taxon>
        <taxon>Klebsiella/Raoultella group</taxon>
        <taxon>Raoultella</taxon>
    </lineage>
</organism>
<protein>
    <recommendedName>
        <fullName evidence="13">LamB-type porin N-terminal domain-containing protein</fullName>
    </recommendedName>
</protein>
<evidence type="ECO:0000313" key="14">
    <source>
        <dbReference type="EMBL" id="VTN11427.1"/>
    </source>
</evidence>
<dbReference type="GO" id="GO:0006811">
    <property type="term" value="P:monoatomic ion transport"/>
    <property type="evidence" value="ECO:0007669"/>
    <property type="project" value="UniProtKB-KW"/>
</dbReference>
<keyword evidence="7" id="KW-0406">Ion transport</keyword>
<evidence type="ECO:0000313" key="15">
    <source>
        <dbReference type="Proteomes" id="UP000339249"/>
    </source>
</evidence>
<sequence length="177" mass="19618">MNKIWVGCFLSSLFTPLANAQAPLTLEERLAQMEQRLQETEQRATSAEAEIRALKRQEKPAVAASNAAAKPALQVNDYGELKFYGDVEFNMDGASRTGSLTSVRTSANKNWAPGKKERWDINGRILLGFDGLRKGADGKYAGFSVQPLADINGKMNLDDAAFFFGQQDDWKIKNWAL</sequence>
<dbReference type="GO" id="GO:0046930">
    <property type="term" value="C:pore complex"/>
    <property type="evidence" value="ECO:0007669"/>
    <property type="project" value="UniProtKB-KW"/>
</dbReference>
<keyword evidence="11" id="KW-0175">Coiled coil</keyword>
<evidence type="ECO:0000256" key="10">
    <source>
        <dbReference type="ARBA" id="ARBA00023237"/>
    </source>
</evidence>
<evidence type="ECO:0000256" key="7">
    <source>
        <dbReference type="ARBA" id="ARBA00023065"/>
    </source>
</evidence>
<comment type="subcellular location">
    <subcellularLocation>
        <location evidence="1">Cell outer membrane</location>
        <topology evidence="1">Multi-pass membrane protein</topology>
    </subcellularLocation>
</comment>
<evidence type="ECO:0000256" key="9">
    <source>
        <dbReference type="ARBA" id="ARBA00023136"/>
    </source>
</evidence>
<evidence type="ECO:0000256" key="8">
    <source>
        <dbReference type="ARBA" id="ARBA00023114"/>
    </source>
</evidence>
<keyword evidence="6 12" id="KW-0732">Signal</keyword>
<keyword evidence="8" id="KW-0626">Porin</keyword>
<feature type="domain" description="LamB-type porin N-terminal" evidence="13">
    <location>
        <begin position="25"/>
        <end position="52"/>
    </location>
</feature>
<feature type="coiled-coil region" evidence="11">
    <location>
        <begin position="23"/>
        <end position="57"/>
    </location>
</feature>
<keyword evidence="10" id="KW-0998">Cell outer membrane</keyword>
<proteinExistence type="inferred from homology"/>
<evidence type="ECO:0000256" key="5">
    <source>
        <dbReference type="ARBA" id="ARBA00022692"/>
    </source>
</evidence>
<dbReference type="Pfam" id="PF16966">
    <property type="entry name" value="Porin_8"/>
    <property type="match status" value="1"/>
</dbReference>
<dbReference type="Pfam" id="PF11471">
    <property type="entry name" value="Sugarporin_N"/>
    <property type="match status" value="1"/>
</dbReference>
<accession>A0A4U9D1C7</accession>
<comment type="similarity">
    <text evidence="2">Belongs to the porin LamB (TC 1.B.3) family.</text>
</comment>
<dbReference type="AlphaFoldDB" id="A0A4U9D1C7"/>
<dbReference type="InterPro" id="IPR016963">
    <property type="entry name" value="Glycoporin_RafY"/>
</dbReference>
<dbReference type="Proteomes" id="UP000339249">
    <property type="component" value="Unassembled WGS sequence"/>
</dbReference>
<keyword evidence="5" id="KW-0812">Transmembrane</keyword>
<keyword evidence="9" id="KW-0472">Membrane</keyword>
<evidence type="ECO:0000256" key="2">
    <source>
        <dbReference type="ARBA" id="ARBA00007055"/>
    </source>
</evidence>